<keyword evidence="1" id="KW-0378">Hydrolase</keyword>
<dbReference type="InterPro" id="IPR006439">
    <property type="entry name" value="HAD-SF_hydro_IA"/>
</dbReference>
<name>A0A7C3CFI9_9BACT</name>
<dbReference type="AlphaFoldDB" id="A0A7C3CFI9"/>
<dbReference type="InterPro" id="IPR051828">
    <property type="entry name" value="HAD-like_hydrolase_domain"/>
</dbReference>
<dbReference type="SFLD" id="SFLDS00003">
    <property type="entry name" value="Haloacid_Dehalogenase"/>
    <property type="match status" value="1"/>
</dbReference>
<dbReference type="Pfam" id="PF00702">
    <property type="entry name" value="Hydrolase"/>
    <property type="match status" value="1"/>
</dbReference>
<dbReference type="Proteomes" id="UP000886043">
    <property type="component" value="Unassembled WGS sequence"/>
</dbReference>
<evidence type="ECO:0000313" key="1">
    <source>
        <dbReference type="EMBL" id="HFC97387.1"/>
    </source>
</evidence>
<protein>
    <submittedName>
        <fullName evidence="1">HAD family hydrolase</fullName>
    </submittedName>
</protein>
<dbReference type="InterPro" id="IPR036412">
    <property type="entry name" value="HAD-like_sf"/>
</dbReference>
<dbReference type="PANTHER" id="PTHR46191">
    <property type="match status" value="1"/>
</dbReference>
<dbReference type="NCBIfam" id="TIGR01509">
    <property type="entry name" value="HAD-SF-IA-v3"/>
    <property type="match status" value="1"/>
</dbReference>
<dbReference type="EMBL" id="DRMH01000029">
    <property type="protein sequence ID" value="HFC97387.1"/>
    <property type="molecule type" value="Genomic_DNA"/>
</dbReference>
<dbReference type="SFLD" id="SFLDG01129">
    <property type="entry name" value="C1.5:_HAD__Beta-PGM__Phosphata"/>
    <property type="match status" value="1"/>
</dbReference>
<dbReference type="GO" id="GO:0016787">
    <property type="term" value="F:hydrolase activity"/>
    <property type="evidence" value="ECO:0007669"/>
    <property type="project" value="UniProtKB-KW"/>
</dbReference>
<dbReference type="PRINTS" id="PR00413">
    <property type="entry name" value="HADHALOGNASE"/>
</dbReference>
<accession>A0A7C3CFI9</accession>
<dbReference type="PANTHER" id="PTHR46191:SF2">
    <property type="entry name" value="HALOACID DEHALOGENASE-LIKE HYDROLASE DOMAIN-CONTAINING PROTEIN 3"/>
    <property type="match status" value="1"/>
</dbReference>
<organism evidence="1">
    <name type="scientific">Thermosulfurimonas dismutans</name>
    <dbReference type="NCBI Taxonomy" id="999894"/>
    <lineage>
        <taxon>Bacteria</taxon>
        <taxon>Pseudomonadati</taxon>
        <taxon>Thermodesulfobacteriota</taxon>
        <taxon>Thermodesulfobacteria</taxon>
        <taxon>Thermodesulfobacteriales</taxon>
        <taxon>Thermodesulfobacteriaceae</taxon>
        <taxon>Thermosulfurimonas</taxon>
    </lineage>
</organism>
<dbReference type="SUPFAM" id="SSF56784">
    <property type="entry name" value="HAD-like"/>
    <property type="match status" value="1"/>
</dbReference>
<dbReference type="InterPro" id="IPR044924">
    <property type="entry name" value="HAD-SF_hydro_IA_REG-2-like_cap"/>
</dbReference>
<gene>
    <name evidence="1" type="ORF">ENJ40_02860</name>
</gene>
<dbReference type="Gene3D" id="3.40.50.1000">
    <property type="entry name" value="HAD superfamily/HAD-like"/>
    <property type="match status" value="1"/>
</dbReference>
<dbReference type="InterPro" id="IPR023214">
    <property type="entry name" value="HAD_sf"/>
</dbReference>
<comment type="caution">
    <text evidence="1">The sequence shown here is derived from an EMBL/GenBank/DDBJ whole genome shotgun (WGS) entry which is preliminary data.</text>
</comment>
<sequence>MPLRAVLLDAEGTLVHIHPSVGQVYARVLSGEGLNLDPDLLDARIREIWPRYRGLFRKGVSPQGCRRLWAQIFEEVMAPWLNGKPREPLFEKTYRAFAQPENFRLAPGAREALCYLREKGLVLAVLSNWDERLPQLLSSLGLRDYFARIFVACEMGVGKPHPEAFRRACEVLGVAPGETLMVGNDPEDDYLGALRAGLRARLYRGENLLELLCEEVEGGRYT</sequence>
<dbReference type="NCBIfam" id="TIGR01549">
    <property type="entry name" value="HAD-SF-IA-v1"/>
    <property type="match status" value="1"/>
</dbReference>
<dbReference type="Gene3D" id="1.10.150.720">
    <property type="entry name" value="Haloacid dehalogenase-like hydrolase"/>
    <property type="match status" value="1"/>
</dbReference>
<reference evidence="1" key="1">
    <citation type="journal article" date="2020" name="mSystems">
        <title>Genome- and Community-Level Interaction Insights into Carbon Utilization and Element Cycling Functions of Hydrothermarchaeota in Hydrothermal Sediment.</title>
        <authorList>
            <person name="Zhou Z."/>
            <person name="Liu Y."/>
            <person name="Xu W."/>
            <person name="Pan J."/>
            <person name="Luo Z.H."/>
            <person name="Li M."/>
        </authorList>
    </citation>
    <scope>NUCLEOTIDE SEQUENCE [LARGE SCALE GENOMIC DNA]</scope>
    <source>
        <strain evidence="1">HyVt-483</strain>
    </source>
</reference>
<proteinExistence type="predicted"/>